<comment type="caution">
    <text evidence="2">Lacks conserved residue(s) required for the propagation of feature annotation.</text>
</comment>
<dbReference type="SUPFAM" id="SSF46689">
    <property type="entry name" value="Homeodomain-like"/>
    <property type="match status" value="1"/>
</dbReference>
<dbReference type="Gene3D" id="1.10.357.10">
    <property type="entry name" value="Tetracycline Repressor, domain 2"/>
    <property type="match status" value="1"/>
</dbReference>
<evidence type="ECO:0000313" key="5">
    <source>
        <dbReference type="Proteomes" id="UP000196649"/>
    </source>
</evidence>
<evidence type="ECO:0000259" key="3">
    <source>
        <dbReference type="PROSITE" id="PS50977"/>
    </source>
</evidence>
<reference evidence="4 5" key="1">
    <citation type="submission" date="2017-03" db="EMBL/GenBank/DDBJ databases">
        <title>Genome sequence of Lactobacillus kimchii KACC 12383.</title>
        <authorList>
            <person name="Chun J."/>
        </authorList>
    </citation>
    <scope>NUCLEOTIDE SEQUENCE [LARGE SCALE GENOMIC DNA]</scope>
    <source>
        <strain evidence="4 5">KACC 12383</strain>
    </source>
</reference>
<evidence type="ECO:0000256" key="2">
    <source>
        <dbReference type="PROSITE-ProRule" id="PRU00335"/>
    </source>
</evidence>
<organism evidence="4 5">
    <name type="scientific">Companilactobacillus kimchii</name>
    <dbReference type="NCBI Taxonomy" id="2801452"/>
    <lineage>
        <taxon>Bacteria</taxon>
        <taxon>Bacillati</taxon>
        <taxon>Bacillota</taxon>
        <taxon>Bacilli</taxon>
        <taxon>Lactobacillales</taxon>
        <taxon>Lactobacillaceae</taxon>
        <taxon>Companilactobacillus</taxon>
    </lineage>
</organism>
<evidence type="ECO:0000256" key="1">
    <source>
        <dbReference type="ARBA" id="ARBA00023125"/>
    </source>
</evidence>
<comment type="caution">
    <text evidence="4">The sequence shown here is derived from an EMBL/GenBank/DDBJ whole genome shotgun (WGS) entry which is preliminary data.</text>
</comment>
<evidence type="ECO:0000313" key="4">
    <source>
        <dbReference type="EMBL" id="OWF34270.1"/>
    </source>
</evidence>
<sequence>MKLTGYEDLRVQRTISNIYKVFEKLICEKEYQKITVKELAELAQVNKETFYRY</sequence>
<proteinExistence type="predicted"/>
<dbReference type="PROSITE" id="PS50977">
    <property type="entry name" value="HTH_TETR_2"/>
    <property type="match status" value="1"/>
</dbReference>
<gene>
    <name evidence="4" type="ORF">LKACC12383_00183</name>
</gene>
<protein>
    <recommendedName>
        <fullName evidence="3">HTH tetR-type domain-containing protein</fullName>
    </recommendedName>
</protein>
<keyword evidence="1 2" id="KW-0238">DNA-binding</keyword>
<dbReference type="InterPro" id="IPR001647">
    <property type="entry name" value="HTH_TetR"/>
</dbReference>
<dbReference type="Proteomes" id="UP000196649">
    <property type="component" value="Unassembled WGS sequence"/>
</dbReference>
<dbReference type="InterPro" id="IPR009057">
    <property type="entry name" value="Homeodomain-like_sf"/>
</dbReference>
<dbReference type="AlphaFoldDB" id="A0A210PCQ7"/>
<dbReference type="RefSeq" id="WP_225868667.1">
    <property type="nucleotide sequence ID" value="NZ_LNUB01000004.1"/>
</dbReference>
<feature type="domain" description="HTH tetR-type" evidence="3">
    <location>
        <begin position="12"/>
        <end position="53"/>
    </location>
</feature>
<dbReference type="GO" id="GO:0003677">
    <property type="term" value="F:DNA binding"/>
    <property type="evidence" value="ECO:0007669"/>
    <property type="project" value="UniProtKB-UniRule"/>
</dbReference>
<name>A0A210PCQ7_9LACO</name>
<dbReference type="EMBL" id="MXAL01000001">
    <property type="protein sequence ID" value="OWF34270.1"/>
    <property type="molecule type" value="Genomic_DNA"/>
</dbReference>
<accession>A0A210PCQ7</accession>